<keyword evidence="4" id="KW-0547">Nucleotide-binding</keyword>
<dbReference type="AlphaFoldDB" id="A0A1T4VE08"/>
<comment type="catalytic activity">
    <reaction evidence="5">
        <text>a 2'-deoxyribonucleoside 5'-diphosphate + [thioredoxin]-disulfide + H2O = a ribonucleoside 5'-diphosphate + [thioredoxin]-dithiol</text>
        <dbReference type="Rhea" id="RHEA:23252"/>
        <dbReference type="Rhea" id="RHEA-COMP:10698"/>
        <dbReference type="Rhea" id="RHEA-COMP:10700"/>
        <dbReference type="ChEBI" id="CHEBI:15377"/>
        <dbReference type="ChEBI" id="CHEBI:29950"/>
        <dbReference type="ChEBI" id="CHEBI:50058"/>
        <dbReference type="ChEBI" id="CHEBI:57930"/>
        <dbReference type="ChEBI" id="CHEBI:73316"/>
        <dbReference type="EC" id="1.17.4.1"/>
    </reaction>
</comment>
<keyword evidence="8" id="KW-1185">Reference proteome</keyword>
<evidence type="ECO:0000256" key="2">
    <source>
        <dbReference type="ARBA" id="ARBA00012274"/>
    </source>
</evidence>
<accession>A0A1T4VE08</accession>
<evidence type="ECO:0000313" key="7">
    <source>
        <dbReference type="EMBL" id="SKA63136.1"/>
    </source>
</evidence>
<dbReference type="Proteomes" id="UP000190814">
    <property type="component" value="Unassembled WGS sequence"/>
</dbReference>
<dbReference type="InterPro" id="IPR023806">
    <property type="entry name" value="CHP03905"/>
</dbReference>
<comment type="similarity">
    <text evidence="1">Belongs to the ribonucleoside diphosphate reductase class-2 family.</text>
</comment>
<evidence type="ECO:0000313" key="8">
    <source>
        <dbReference type="Proteomes" id="UP000190814"/>
    </source>
</evidence>
<dbReference type="EMBL" id="FUXZ01000004">
    <property type="protein sequence ID" value="SKA63136.1"/>
    <property type="molecule type" value="Genomic_DNA"/>
</dbReference>
<dbReference type="OrthoDB" id="9801525at2"/>
<keyword evidence="3" id="KW-0237">DNA synthesis</keyword>
<dbReference type="Pfam" id="PF12637">
    <property type="entry name" value="TSCPD"/>
    <property type="match status" value="1"/>
</dbReference>
<dbReference type="EC" id="1.17.4.1" evidence="2"/>
<evidence type="ECO:0000259" key="6">
    <source>
        <dbReference type="Pfam" id="PF12637"/>
    </source>
</evidence>
<dbReference type="RefSeq" id="WP_078765653.1">
    <property type="nucleotide sequence ID" value="NZ_FUXZ01000004.1"/>
</dbReference>
<dbReference type="GO" id="GO:0071897">
    <property type="term" value="P:DNA biosynthetic process"/>
    <property type="evidence" value="ECO:0007669"/>
    <property type="project" value="UniProtKB-KW"/>
</dbReference>
<dbReference type="STRING" id="39495.SAMN02745111_00768"/>
<dbReference type="NCBIfam" id="TIGR03905">
    <property type="entry name" value="TIGR03905_4_Cys"/>
    <property type="match status" value="1"/>
</dbReference>
<proteinExistence type="inferred from homology"/>
<dbReference type="InterPro" id="IPR024434">
    <property type="entry name" value="TSCPD_dom"/>
</dbReference>
<evidence type="ECO:0000256" key="5">
    <source>
        <dbReference type="ARBA" id="ARBA00047754"/>
    </source>
</evidence>
<evidence type="ECO:0000256" key="1">
    <source>
        <dbReference type="ARBA" id="ARBA00007405"/>
    </source>
</evidence>
<reference evidence="7 8" key="1">
    <citation type="submission" date="2017-02" db="EMBL/GenBank/DDBJ databases">
        <authorList>
            <person name="Peterson S.W."/>
        </authorList>
    </citation>
    <scope>NUCLEOTIDE SEQUENCE [LARGE SCALE GENOMIC DNA]</scope>
    <source>
        <strain evidence="7 8">ATCC 35992</strain>
    </source>
</reference>
<dbReference type="GO" id="GO:0004748">
    <property type="term" value="F:ribonucleoside-diphosphate reductase activity, thioredoxin disulfide as acceptor"/>
    <property type="evidence" value="ECO:0007669"/>
    <property type="project" value="UniProtKB-EC"/>
</dbReference>
<evidence type="ECO:0000256" key="3">
    <source>
        <dbReference type="ARBA" id="ARBA00022634"/>
    </source>
</evidence>
<dbReference type="GO" id="GO:0000166">
    <property type="term" value="F:nucleotide binding"/>
    <property type="evidence" value="ECO:0007669"/>
    <property type="project" value="UniProtKB-KW"/>
</dbReference>
<name>A0A1T4VE08_9FIRM</name>
<feature type="domain" description="TSCPD" evidence="6">
    <location>
        <begin position="3"/>
        <end position="77"/>
    </location>
</feature>
<sequence length="82" mass="8878">MIYQTKGTCSRAIKFDVEDGIVKNVQFDGGCNGNTQGVAILVEGMPIDEVIKRLKGINCNGRGTSCPDQLAIALTQYKENNN</sequence>
<evidence type="ECO:0000256" key="4">
    <source>
        <dbReference type="ARBA" id="ARBA00022741"/>
    </source>
</evidence>
<gene>
    <name evidence="7" type="ORF">SAMN02745111_00768</name>
</gene>
<organism evidence="7 8">
    <name type="scientific">Eubacterium uniforme</name>
    <dbReference type="NCBI Taxonomy" id="39495"/>
    <lineage>
        <taxon>Bacteria</taxon>
        <taxon>Bacillati</taxon>
        <taxon>Bacillota</taxon>
        <taxon>Clostridia</taxon>
        <taxon>Eubacteriales</taxon>
        <taxon>Eubacteriaceae</taxon>
        <taxon>Eubacterium</taxon>
    </lineage>
</organism>
<protein>
    <recommendedName>
        <fullName evidence="2">ribonucleoside-diphosphate reductase</fullName>
        <ecNumber evidence="2">1.17.4.1</ecNumber>
    </recommendedName>
</protein>